<dbReference type="InterPro" id="IPR040379">
    <property type="entry name" value="WDR19/dyf-2"/>
</dbReference>
<dbReference type="AlphaFoldDB" id="A0A9N7U644"/>
<comment type="caution">
    <text evidence="2">The sequence shown here is derived from an EMBL/GenBank/DDBJ whole genome shotgun (WGS) entry which is preliminary data.</text>
</comment>
<proteinExistence type="predicted"/>
<reference evidence="2" key="1">
    <citation type="submission" date="2020-03" db="EMBL/GenBank/DDBJ databases">
        <authorList>
            <person name="Weist P."/>
        </authorList>
    </citation>
    <scope>NUCLEOTIDE SEQUENCE</scope>
</reference>
<evidence type="ECO:0000256" key="1">
    <source>
        <dbReference type="SAM" id="MobiDB-lite"/>
    </source>
</evidence>
<name>A0A9N7U644_PLEPL</name>
<dbReference type="PANTHER" id="PTHR14920">
    <property type="entry name" value="OSMOTIC AVOIDANCE ABNORMAL PROTEIN 1/WD REPEAT MEMBRANE PROTEIN"/>
    <property type="match status" value="1"/>
</dbReference>
<sequence>MGDIKKGAAQAIRHPSSVLKKNPLAICKAKEADGKYEDAARAYESAKDWDNVIRVLLVHLNNPEDAVRIVMETPEHDRVKMVTGFFLRLNDESSAITSWFCASTTMTPSSWQRSAERWRSTPTSSALRDTGGLQNIAFYFEGRMETSAGWKGSSRSVDCTAEPDKPP</sequence>
<dbReference type="PANTHER" id="PTHR14920:SF0">
    <property type="entry name" value="WD REPEAT DOMAIN 19"/>
    <property type="match status" value="1"/>
</dbReference>
<feature type="region of interest" description="Disordered" evidence="1">
    <location>
        <begin position="148"/>
        <end position="167"/>
    </location>
</feature>
<evidence type="ECO:0000313" key="3">
    <source>
        <dbReference type="Proteomes" id="UP001153269"/>
    </source>
</evidence>
<evidence type="ECO:0000313" key="2">
    <source>
        <dbReference type="EMBL" id="CAB1425480.1"/>
    </source>
</evidence>
<dbReference type="Proteomes" id="UP001153269">
    <property type="component" value="Unassembled WGS sequence"/>
</dbReference>
<organism evidence="2 3">
    <name type="scientific">Pleuronectes platessa</name>
    <name type="common">European plaice</name>
    <dbReference type="NCBI Taxonomy" id="8262"/>
    <lineage>
        <taxon>Eukaryota</taxon>
        <taxon>Metazoa</taxon>
        <taxon>Chordata</taxon>
        <taxon>Craniata</taxon>
        <taxon>Vertebrata</taxon>
        <taxon>Euteleostomi</taxon>
        <taxon>Actinopterygii</taxon>
        <taxon>Neopterygii</taxon>
        <taxon>Teleostei</taxon>
        <taxon>Neoteleostei</taxon>
        <taxon>Acanthomorphata</taxon>
        <taxon>Carangaria</taxon>
        <taxon>Pleuronectiformes</taxon>
        <taxon>Pleuronectoidei</taxon>
        <taxon>Pleuronectidae</taxon>
        <taxon>Pleuronectes</taxon>
    </lineage>
</organism>
<dbReference type="GO" id="GO:0035721">
    <property type="term" value="P:intraciliary retrograde transport"/>
    <property type="evidence" value="ECO:0007669"/>
    <property type="project" value="InterPro"/>
</dbReference>
<gene>
    <name evidence="2" type="ORF">PLEPLA_LOCUS13410</name>
</gene>
<protein>
    <submittedName>
        <fullName evidence="2">Uncharacterized protein</fullName>
    </submittedName>
</protein>
<dbReference type="GO" id="GO:0005929">
    <property type="term" value="C:cilium"/>
    <property type="evidence" value="ECO:0007669"/>
    <property type="project" value="TreeGrafter"/>
</dbReference>
<dbReference type="EMBL" id="CADEAL010000807">
    <property type="protein sequence ID" value="CAB1425480.1"/>
    <property type="molecule type" value="Genomic_DNA"/>
</dbReference>
<dbReference type="GO" id="GO:0060271">
    <property type="term" value="P:cilium assembly"/>
    <property type="evidence" value="ECO:0007669"/>
    <property type="project" value="TreeGrafter"/>
</dbReference>
<accession>A0A9N7U644</accession>
<keyword evidence="3" id="KW-1185">Reference proteome</keyword>
<dbReference type="GO" id="GO:0030991">
    <property type="term" value="C:intraciliary transport particle A"/>
    <property type="evidence" value="ECO:0007669"/>
    <property type="project" value="TreeGrafter"/>
</dbReference>